<proteinExistence type="inferred from homology"/>
<gene>
    <name evidence="2" type="ORF">TGP89_291180B</name>
</gene>
<sequence length="411" mass="45418">MNLSFVFLFPCWIASQERGKREGSEHDFSCVALDGCVLVCRKVWGADRYASKSFLTIFVVRHHALSRDLALRRVHIEIDTLEVEIDADMLNGLNDFFHACIDSLGLRGKRGIRGVAAKGAGQGADTAEGGRLTRAGVTGRELQFWVEHPLQDGYVPPPLPTVLSLESLVIERFDIFCWCSFVLDKMHMLSDLLKVGLRILMASGRLELMGARLQFQRGEFRAIRGSARTFLACLQDRYTHLLLSSIFSSLGQSSLLNLPRMPYEFGKNTIGLAANAVDSVSAGLGSLLSTLTFDSEYINRRQRERVRSTSSMRDGFLNAGKNIGEGVWSLTNIVTKPIEGAQREGVGGFFKGIGKGLAGSLVKPLDKVGQAVSDMTRGIKAEVSKPLGGSKCRTERRRKPRMLWGEYGEIR</sequence>
<dbReference type="EMBL" id="AEYI02002007">
    <property type="protein sequence ID" value="KFG30953.1"/>
    <property type="molecule type" value="Genomic_DNA"/>
</dbReference>
<comment type="similarity">
    <text evidence="1">Belongs to the VPS13 family.</text>
</comment>
<accession>A0A086JFN5</accession>
<evidence type="ECO:0000313" key="3">
    <source>
        <dbReference type="Proteomes" id="UP000028828"/>
    </source>
</evidence>
<dbReference type="GO" id="GO:0006623">
    <property type="term" value="P:protein targeting to vacuole"/>
    <property type="evidence" value="ECO:0007669"/>
    <property type="project" value="TreeGrafter"/>
</dbReference>
<reference evidence="2 3" key="1">
    <citation type="submission" date="2014-03" db="EMBL/GenBank/DDBJ databases">
        <authorList>
            <person name="Sibley D."/>
            <person name="Venepally P."/>
            <person name="Karamycheva S."/>
            <person name="Hadjithomas M."/>
            <person name="Khan A."/>
            <person name="Brunk B."/>
            <person name="Roos D."/>
            <person name="Caler E."/>
            <person name="Lorenzi H."/>
        </authorList>
    </citation>
    <scope>NUCLEOTIDE SEQUENCE [LARGE SCALE GENOMIC DNA]</scope>
    <source>
        <strain evidence="3">p89</strain>
    </source>
</reference>
<name>A0A086JFN5_TOXGO</name>
<evidence type="ECO:0000313" key="2">
    <source>
        <dbReference type="EMBL" id="KFG30953.1"/>
    </source>
</evidence>
<organism evidence="2 3">
    <name type="scientific">Toxoplasma gondii p89</name>
    <dbReference type="NCBI Taxonomy" id="943119"/>
    <lineage>
        <taxon>Eukaryota</taxon>
        <taxon>Sar</taxon>
        <taxon>Alveolata</taxon>
        <taxon>Apicomplexa</taxon>
        <taxon>Conoidasida</taxon>
        <taxon>Coccidia</taxon>
        <taxon>Eucoccidiorida</taxon>
        <taxon>Eimeriorina</taxon>
        <taxon>Sarcocystidae</taxon>
        <taxon>Toxoplasma</taxon>
    </lineage>
</organism>
<comment type="caution">
    <text evidence="2">The sequence shown here is derived from an EMBL/GenBank/DDBJ whole genome shotgun (WGS) entry which is preliminary data.</text>
</comment>
<dbReference type="VEuPathDB" id="ToxoDB:TGP89_291180B"/>
<dbReference type="Proteomes" id="UP000028828">
    <property type="component" value="Unassembled WGS sequence"/>
</dbReference>
<dbReference type="AlphaFoldDB" id="A0A086JFN5"/>
<protein>
    <recommendedName>
        <fullName evidence="4">Vacuolar protein sorting-associated protein 13 DH-like domain-containing protein</fullName>
    </recommendedName>
</protein>
<dbReference type="PANTHER" id="PTHR16166:SF93">
    <property type="entry name" value="INTERMEMBRANE LIPID TRANSFER PROTEIN VPS13"/>
    <property type="match status" value="1"/>
</dbReference>
<dbReference type="InterPro" id="IPR026847">
    <property type="entry name" value="VPS13"/>
</dbReference>
<dbReference type="PANTHER" id="PTHR16166">
    <property type="entry name" value="VACUOLAR PROTEIN SORTING-ASSOCIATED PROTEIN VPS13"/>
    <property type="match status" value="1"/>
</dbReference>
<evidence type="ECO:0008006" key="4">
    <source>
        <dbReference type="Google" id="ProtNLM"/>
    </source>
</evidence>
<evidence type="ECO:0000256" key="1">
    <source>
        <dbReference type="ARBA" id="ARBA00006545"/>
    </source>
</evidence>
<dbReference type="GO" id="GO:0045053">
    <property type="term" value="P:protein retention in Golgi apparatus"/>
    <property type="evidence" value="ECO:0007669"/>
    <property type="project" value="TreeGrafter"/>
</dbReference>